<dbReference type="RefSeq" id="XP_022132576.1">
    <property type="nucleotide sequence ID" value="XM_022276884.1"/>
</dbReference>
<dbReference type="AlphaFoldDB" id="A0A6J1BSM9"/>
<dbReference type="FunFam" id="3.40.50.1820:FF:000042">
    <property type="entry name" value="probable strigolactone esterase DAD2"/>
    <property type="match status" value="1"/>
</dbReference>
<dbReference type="SUPFAM" id="SSF53474">
    <property type="entry name" value="alpha/beta-Hydrolases"/>
    <property type="match status" value="1"/>
</dbReference>
<dbReference type="Proteomes" id="UP000504603">
    <property type="component" value="Unplaced"/>
</dbReference>
<keyword evidence="2" id="KW-0378">Hydrolase</keyword>
<evidence type="ECO:0000256" key="1">
    <source>
        <dbReference type="ARBA" id="ARBA00008645"/>
    </source>
</evidence>
<proteinExistence type="inferred from homology"/>
<accession>A0A6J1BSM9</accession>
<evidence type="ECO:0000313" key="4">
    <source>
        <dbReference type="Proteomes" id="UP000504603"/>
    </source>
</evidence>
<dbReference type="PANTHER" id="PTHR43039">
    <property type="entry name" value="ESTERASE-RELATED"/>
    <property type="match status" value="1"/>
</dbReference>
<dbReference type="GeneID" id="111005404"/>
<comment type="similarity">
    <text evidence="1">Belongs to the AB hydrolase superfamily.</text>
</comment>
<feature type="domain" description="AB hydrolase-1" evidence="3">
    <location>
        <begin position="20"/>
        <end position="257"/>
    </location>
</feature>
<dbReference type="Gene3D" id="3.40.50.1820">
    <property type="entry name" value="alpha/beta hydrolase"/>
    <property type="match status" value="1"/>
</dbReference>
<sequence>MGLVEEAHNVHVVGSGRQVVVLGHGFGTDQSVWKHLVPHLIADYRIVLFDNIGAGTTNPDYFDFDRYSTVEGWAYDLLAILQELQITSCIFVGHSLSAMIGLIASIIRPDLFVKLLLLSASPRYLNSAEYYGGFEEEDIQQILDAMRSNYEAWCAGFAPLAVGGDMKSGAVQEFSRTCFNMRPDIALSVMQTIFEIDTRPLLGLVTVPCHILQSAKDMAVPVVVAEYLHHNIAAKSIVEVMESEGHLPQLSSPDIVIPVILKHVRHDIAV</sequence>
<organism evidence="4 5">
    <name type="scientific">Momordica charantia</name>
    <name type="common">Bitter gourd</name>
    <name type="synonym">Balsam pear</name>
    <dbReference type="NCBI Taxonomy" id="3673"/>
    <lineage>
        <taxon>Eukaryota</taxon>
        <taxon>Viridiplantae</taxon>
        <taxon>Streptophyta</taxon>
        <taxon>Embryophyta</taxon>
        <taxon>Tracheophyta</taxon>
        <taxon>Spermatophyta</taxon>
        <taxon>Magnoliopsida</taxon>
        <taxon>eudicotyledons</taxon>
        <taxon>Gunneridae</taxon>
        <taxon>Pentapetalae</taxon>
        <taxon>rosids</taxon>
        <taxon>fabids</taxon>
        <taxon>Cucurbitales</taxon>
        <taxon>Cucurbitaceae</taxon>
        <taxon>Momordiceae</taxon>
        <taxon>Momordica</taxon>
    </lineage>
</organism>
<name>A0A6J1BSM9_MOMCH</name>
<dbReference type="GO" id="GO:0016787">
    <property type="term" value="F:hydrolase activity"/>
    <property type="evidence" value="ECO:0007669"/>
    <property type="project" value="UniProtKB-KW"/>
</dbReference>
<reference evidence="5" key="1">
    <citation type="submission" date="2025-08" db="UniProtKB">
        <authorList>
            <consortium name="RefSeq"/>
        </authorList>
    </citation>
    <scope>IDENTIFICATION</scope>
    <source>
        <strain evidence="5">OHB3-1</strain>
    </source>
</reference>
<keyword evidence="4" id="KW-1185">Reference proteome</keyword>
<protein>
    <submittedName>
        <fullName evidence="5">Probable esterase D14L</fullName>
    </submittedName>
</protein>
<dbReference type="Pfam" id="PF12697">
    <property type="entry name" value="Abhydrolase_6"/>
    <property type="match status" value="1"/>
</dbReference>
<evidence type="ECO:0000313" key="5">
    <source>
        <dbReference type="RefSeq" id="XP_022132576.1"/>
    </source>
</evidence>
<dbReference type="InterPro" id="IPR000073">
    <property type="entry name" value="AB_hydrolase_1"/>
</dbReference>
<evidence type="ECO:0000259" key="3">
    <source>
        <dbReference type="Pfam" id="PF12697"/>
    </source>
</evidence>
<evidence type="ECO:0000256" key="2">
    <source>
        <dbReference type="ARBA" id="ARBA00022801"/>
    </source>
</evidence>
<dbReference type="KEGG" id="mcha:111005404"/>
<dbReference type="OrthoDB" id="408373at2759"/>
<dbReference type="InterPro" id="IPR029058">
    <property type="entry name" value="AB_hydrolase_fold"/>
</dbReference>
<gene>
    <name evidence="5" type="primary">LOC111005404</name>
</gene>